<protein>
    <submittedName>
        <fullName evidence="1">Uncharacterized protein</fullName>
    </submittedName>
</protein>
<proteinExistence type="predicted"/>
<comment type="caution">
    <text evidence="1">The sequence shown here is derived from an EMBL/GenBank/DDBJ whole genome shotgun (WGS) entry which is preliminary data.</text>
</comment>
<reference evidence="2" key="1">
    <citation type="journal article" date="2019" name="Int. J. Syst. Evol. Microbiol.">
        <title>The Global Catalogue of Microorganisms (GCM) 10K type strain sequencing project: providing services to taxonomists for standard genome sequencing and annotation.</title>
        <authorList>
            <consortium name="The Broad Institute Genomics Platform"/>
            <consortium name="The Broad Institute Genome Sequencing Center for Infectious Disease"/>
            <person name="Wu L."/>
            <person name="Ma J."/>
        </authorList>
    </citation>
    <scope>NUCLEOTIDE SEQUENCE [LARGE SCALE GENOMIC DNA]</scope>
    <source>
        <strain evidence="2">CGMCC 1.12859</strain>
    </source>
</reference>
<sequence>MAFSRSVRSVLLPGAAYRTDAELAVEHGGCVLPPLTGPAWNRLADDGALQLQVLDPAGRGPDHLAWFLDDHGLRTVETVRLAA</sequence>
<dbReference type="Proteomes" id="UP001596435">
    <property type="component" value="Unassembled WGS sequence"/>
</dbReference>
<evidence type="ECO:0000313" key="2">
    <source>
        <dbReference type="Proteomes" id="UP001596435"/>
    </source>
</evidence>
<dbReference type="RefSeq" id="WP_345703751.1">
    <property type="nucleotide sequence ID" value="NZ_BAABKV010000001.1"/>
</dbReference>
<evidence type="ECO:0000313" key="1">
    <source>
        <dbReference type="EMBL" id="MFC7182032.1"/>
    </source>
</evidence>
<organism evidence="1 2">
    <name type="scientific">Kitasatospora paranensis</name>
    <dbReference type="NCBI Taxonomy" id="258053"/>
    <lineage>
        <taxon>Bacteria</taxon>
        <taxon>Bacillati</taxon>
        <taxon>Actinomycetota</taxon>
        <taxon>Actinomycetes</taxon>
        <taxon>Kitasatosporales</taxon>
        <taxon>Streptomycetaceae</taxon>
        <taxon>Kitasatospora</taxon>
    </lineage>
</organism>
<dbReference type="EMBL" id="JBHTAJ010000040">
    <property type="protein sequence ID" value="MFC7182032.1"/>
    <property type="molecule type" value="Genomic_DNA"/>
</dbReference>
<accession>A0ABW2G062</accession>
<name>A0ABW2G062_9ACTN</name>
<gene>
    <name evidence="1" type="ORF">ACFQMG_21000</name>
</gene>
<keyword evidence="2" id="KW-1185">Reference proteome</keyword>